<keyword evidence="4 8" id="KW-0812">Transmembrane</keyword>
<keyword evidence="5 8" id="KW-1133">Transmembrane helix</keyword>
<dbReference type="PANTHER" id="PTHR21421:SF29">
    <property type="entry name" value="GUSTATORY RECEPTOR 5A FOR TREHALOSE-RELATED"/>
    <property type="match status" value="1"/>
</dbReference>
<evidence type="ECO:0000256" key="5">
    <source>
        <dbReference type="ARBA" id="ARBA00022989"/>
    </source>
</evidence>
<sequence>MGPVVFNLSILCTIILFIKLSMKWPNLIKRWNCVDASFKSYGWPPNLDIRLKTMTAIVRVLSNFAWSYTDLFIGIISTPIALRFRQLCVHIEDSIKRKVNNIDFWKNIREDYNKLCILTGIIDDNISSITLLSFVANLYFILTQLFNTLRYREEVLLKAYYYASFFLLILRTVFVALYGAWINDESKNLCYTLHKAPASVYNSEISRFIDQIHFTEVALTGMKFFYVTRGVVLSMAGAIVTYELALIQFNENTLRTNAEINVTC</sequence>
<dbReference type="GeneID" id="112904947"/>
<evidence type="ECO:0000256" key="3">
    <source>
        <dbReference type="ARBA" id="ARBA00022475"/>
    </source>
</evidence>
<comment type="similarity">
    <text evidence="2">Belongs to the insect chemoreceptor superfamily. Gustatory receptor (GR) family. Gr5a subfamily.</text>
</comment>
<dbReference type="KEGG" id="apln:112904947"/>
<feature type="transmembrane region" description="Helical" evidence="8">
    <location>
        <begin position="128"/>
        <end position="147"/>
    </location>
</feature>
<dbReference type="GO" id="GO:0005886">
    <property type="term" value="C:plasma membrane"/>
    <property type="evidence" value="ECO:0007669"/>
    <property type="project" value="UniProtKB-SubCell"/>
</dbReference>
<reference evidence="10" key="1">
    <citation type="submission" date="2025-08" db="UniProtKB">
        <authorList>
            <consortium name="RefSeq"/>
        </authorList>
    </citation>
    <scope>IDENTIFICATION</scope>
    <source>
        <tissue evidence="10">Entire body</tissue>
    </source>
</reference>
<evidence type="ECO:0000256" key="4">
    <source>
        <dbReference type="ARBA" id="ARBA00022692"/>
    </source>
</evidence>
<keyword evidence="6 8" id="KW-0472">Membrane</keyword>
<evidence type="ECO:0000256" key="2">
    <source>
        <dbReference type="ARBA" id="ARBA00005327"/>
    </source>
</evidence>
<evidence type="ECO:0000256" key="1">
    <source>
        <dbReference type="ARBA" id="ARBA00004651"/>
    </source>
</evidence>
<dbReference type="Proteomes" id="UP000192223">
    <property type="component" value="Unplaced"/>
</dbReference>
<keyword evidence="7" id="KW-0675">Receptor</keyword>
<dbReference type="InterPro" id="IPR009318">
    <property type="entry name" value="Gustatory_rcpt"/>
</dbReference>
<dbReference type="PANTHER" id="PTHR21421">
    <property type="entry name" value="GUSTATORY RECEPTOR"/>
    <property type="match status" value="1"/>
</dbReference>
<dbReference type="GO" id="GO:0008527">
    <property type="term" value="F:taste receptor activity"/>
    <property type="evidence" value="ECO:0007669"/>
    <property type="project" value="InterPro"/>
</dbReference>
<dbReference type="OrthoDB" id="5800391at2759"/>
<dbReference type="Pfam" id="PF06151">
    <property type="entry name" value="Trehalose_recp"/>
    <property type="match status" value="2"/>
</dbReference>
<feature type="transmembrane region" description="Helical" evidence="8">
    <location>
        <begin position="60"/>
        <end position="82"/>
    </location>
</feature>
<protein>
    <submittedName>
        <fullName evidence="10">Gustatory receptor for sugar taste 64e-like</fullName>
    </submittedName>
</protein>
<evidence type="ECO:0000256" key="6">
    <source>
        <dbReference type="ARBA" id="ARBA00023136"/>
    </source>
</evidence>
<keyword evidence="3" id="KW-1003">Cell membrane</keyword>
<evidence type="ECO:0000313" key="9">
    <source>
        <dbReference type="Proteomes" id="UP000192223"/>
    </source>
</evidence>
<organism evidence="9 10">
    <name type="scientific">Agrilus planipennis</name>
    <name type="common">Emerald ash borer</name>
    <name type="synonym">Agrilus marcopoli</name>
    <dbReference type="NCBI Taxonomy" id="224129"/>
    <lineage>
        <taxon>Eukaryota</taxon>
        <taxon>Metazoa</taxon>
        <taxon>Ecdysozoa</taxon>
        <taxon>Arthropoda</taxon>
        <taxon>Hexapoda</taxon>
        <taxon>Insecta</taxon>
        <taxon>Pterygota</taxon>
        <taxon>Neoptera</taxon>
        <taxon>Endopterygota</taxon>
        <taxon>Coleoptera</taxon>
        <taxon>Polyphaga</taxon>
        <taxon>Elateriformia</taxon>
        <taxon>Buprestoidea</taxon>
        <taxon>Buprestidae</taxon>
        <taxon>Agrilinae</taxon>
        <taxon>Agrilus</taxon>
    </lineage>
</organism>
<keyword evidence="9" id="KW-1185">Reference proteome</keyword>
<evidence type="ECO:0000256" key="8">
    <source>
        <dbReference type="SAM" id="Phobius"/>
    </source>
</evidence>
<dbReference type="GO" id="GO:0050916">
    <property type="term" value="P:sensory perception of sweet taste"/>
    <property type="evidence" value="ECO:0007669"/>
    <property type="project" value="UniProtKB-ARBA"/>
</dbReference>
<dbReference type="RefSeq" id="XP_025832054.1">
    <property type="nucleotide sequence ID" value="XM_025976269.1"/>
</dbReference>
<gene>
    <name evidence="10" type="primary">LOC112904947</name>
</gene>
<dbReference type="AlphaFoldDB" id="A0A7F5R7X0"/>
<evidence type="ECO:0000313" key="10">
    <source>
        <dbReference type="RefSeq" id="XP_025832054.1"/>
    </source>
</evidence>
<name>A0A7F5R7X0_AGRPL</name>
<feature type="transmembrane region" description="Helical" evidence="8">
    <location>
        <begin position="6"/>
        <end position="22"/>
    </location>
</feature>
<evidence type="ECO:0000256" key="7">
    <source>
        <dbReference type="ARBA" id="ARBA00023170"/>
    </source>
</evidence>
<dbReference type="InParanoid" id="A0A7F5R7X0"/>
<comment type="subcellular location">
    <subcellularLocation>
        <location evidence="1">Cell membrane</location>
        <topology evidence="1">Multi-pass membrane protein</topology>
    </subcellularLocation>
</comment>
<feature type="transmembrane region" description="Helical" evidence="8">
    <location>
        <begin position="224"/>
        <end position="245"/>
    </location>
</feature>
<accession>A0A7F5R7X0</accession>
<proteinExistence type="inferred from homology"/>
<feature type="transmembrane region" description="Helical" evidence="8">
    <location>
        <begin position="159"/>
        <end position="181"/>
    </location>
</feature>